<dbReference type="InterPro" id="IPR002110">
    <property type="entry name" value="Ankyrin_rpt"/>
</dbReference>
<keyword evidence="12 15" id="KW-0472">Membrane</keyword>
<evidence type="ECO:0000256" key="7">
    <source>
        <dbReference type="ARBA" id="ARBA00022826"/>
    </source>
</evidence>
<dbReference type="EMBL" id="CP039351">
    <property type="protein sequence ID" value="QCD99415.1"/>
    <property type="molecule type" value="Genomic_DNA"/>
</dbReference>
<dbReference type="PROSITE" id="PS50088">
    <property type="entry name" value="ANK_REPEAT"/>
    <property type="match status" value="3"/>
</dbReference>
<evidence type="ECO:0000259" key="18">
    <source>
        <dbReference type="PROSITE" id="PS51490"/>
    </source>
</evidence>
<keyword evidence="13 15" id="KW-0407">Ion channel</keyword>
<dbReference type="InterPro" id="IPR003938">
    <property type="entry name" value="K_chnl_volt-dep_EAG/ELK/ERG"/>
</dbReference>
<keyword evidence="8 15" id="KW-0851">Voltage-gated channel</keyword>
<evidence type="ECO:0000256" key="10">
    <source>
        <dbReference type="ARBA" id="ARBA00022989"/>
    </source>
</evidence>
<dbReference type="SUPFAM" id="SSF81324">
    <property type="entry name" value="Voltage-gated potassium channels"/>
    <property type="match status" value="1"/>
</dbReference>
<keyword evidence="11 15" id="KW-0406">Ion transport</keyword>
<evidence type="ECO:0000259" key="17">
    <source>
        <dbReference type="PROSITE" id="PS50042"/>
    </source>
</evidence>
<comment type="caution">
    <text evidence="15">Lacks conserved residue(s) required for the propagation of feature annotation.</text>
</comment>
<keyword evidence="6 15" id="KW-0812">Transmembrane</keyword>
<evidence type="ECO:0000256" key="14">
    <source>
        <dbReference type="PROSITE-ProRule" id="PRU00023"/>
    </source>
</evidence>
<evidence type="ECO:0000256" key="8">
    <source>
        <dbReference type="ARBA" id="ARBA00022882"/>
    </source>
</evidence>
<dbReference type="SMART" id="SM00248">
    <property type="entry name" value="ANK"/>
    <property type="match status" value="5"/>
</dbReference>
<sequence length="868" mass="97960">MFGLCGRDDAKHEHDVNEREIEGREDGSQYSLTGVLLPSLGATAQNNGSRRPKLGRHVISPYDHNYRLWNKFLLILVFYTAWICPFEFGFLEKSKGALAITDNLVNGFFAADIVITFFVAYLDKSTYLLIDDHKLIALRYAKSWLILDVIACIPYEVVRSVLPPSLQSYSYLNVLRLWRLHRVSAMFARLEKDRNYSYFWVRCCKLTCVTLFSLHAAACFFYFLAARENPKNTWFSIIPSTIDQTIWGKYVISVYWSIVTLASVGYGDLHPVNTKEMIFAIFYMLFNLGLTSYLIGNMTNMVVHWTERTKRYRDTVQYASNFARRNRLPPRLQEQIFAHLLMRYRTDLEGLQQQEIIDSLPKAIQSSIAHYLFFSLIDKVYLFHGVSNDLVFQLVTEMKAEYFPPKEDVILQNEAPTEFYIFVTGAADLITHNNGLEQIVGEVRQGDVVGEIGVLCYRPQLFTVRTKRLSQILRLNRTTFLNLTHSNVGDGTMIINNFLQHLHEIGGPIMQEIVAEAEAMLARGKMDLPISLLFAASRGDDIMLNQLLKKGSDPNEPDKNGKTALHIAACKGNDHCVLVLVEHGANPNIKDLEGNSALWEAVKGGHETVMRILLENGAEITSDDVVDFARLAIERNNLEILKEIIERKVEVTQSGSKMTTLLHAAVCEGNVEIVKYLVELGADIDGKDSIGLTARSLAEHQCHEEILNVFKKMGHNNKPNAPLPPISSIVGRCQSEPTIPAIPQPNKPPNKELKWFDKHQRRRVSPFHNSFFGIMSSANYASRDSTDSPNSSQVGQIIKEEVTARITVSCPEKGEGAKKLIFLPDSIEELLRIGAKKFGCSPTKILTTEGAQIDDIDIVRDGDHLVLA</sequence>
<reference evidence="19 20" key="1">
    <citation type="submission" date="2019-04" db="EMBL/GenBank/DDBJ databases">
        <title>An improved genome assembly and genetic linkage map for asparagus bean, Vigna unguiculata ssp. sesquipedialis.</title>
        <authorList>
            <person name="Xia Q."/>
            <person name="Zhang R."/>
            <person name="Dong Y."/>
        </authorList>
    </citation>
    <scope>NUCLEOTIDE SEQUENCE [LARGE SCALE GENOMIC DNA]</scope>
    <source>
        <tissue evidence="19">Leaf</tissue>
    </source>
</reference>
<keyword evidence="9 15" id="KW-0630">Potassium</keyword>
<keyword evidence="5 15" id="KW-0633">Potassium transport</keyword>
<dbReference type="InterPro" id="IPR036770">
    <property type="entry name" value="Ankyrin_rpt-contain_sf"/>
</dbReference>
<dbReference type="Pfam" id="PF00520">
    <property type="entry name" value="Ion_trans"/>
    <property type="match status" value="1"/>
</dbReference>
<evidence type="ECO:0000313" key="20">
    <source>
        <dbReference type="Proteomes" id="UP000501690"/>
    </source>
</evidence>
<dbReference type="SUPFAM" id="SSF48403">
    <property type="entry name" value="Ankyrin repeat"/>
    <property type="match status" value="1"/>
</dbReference>
<comment type="domain">
    <text evidence="15">The segment S4 is probably the voltage-sensor and is characterized by a series of positively charged amino acids. The pore-forming region H5 is enclosed by the transmembrane segments S5 and S6 in the Shaker-type (1P/6TM) and contains the GYGD signature motif which seems to be involved in potassium selectivity.</text>
</comment>
<feature type="transmembrane region" description="Helical" evidence="15">
    <location>
        <begin position="103"/>
        <end position="122"/>
    </location>
</feature>
<dbReference type="Gene3D" id="2.60.120.10">
    <property type="entry name" value="Jelly Rolls"/>
    <property type="match status" value="1"/>
</dbReference>
<dbReference type="InterPro" id="IPR045319">
    <property type="entry name" value="KAT/AKT"/>
</dbReference>
<keyword evidence="20" id="KW-1185">Reference proteome</keyword>
<comment type="subcellular location">
    <subcellularLocation>
        <location evidence="2">Cell membrane</location>
        <topology evidence="2">Peripheral membrane protein</topology>
        <orientation evidence="2">Cytoplasmic side</orientation>
    </subcellularLocation>
    <subcellularLocation>
        <location evidence="1 15">Membrane</location>
        <topology evidence="1 15">Multi-pass membrane protein</topology>
    </subcellularLocation>
</comment>
<comment type="subunit">
    <text evidence="15">The potassium channel is composed of a homo- or heterotetrameric complex of pore-forming subunits.</text>
</comment>
<dbReference type="InterPro" id="IPR021789">
    <property type="entry name" value="KHA_dom"/>
</dbReference>
<evidence type="ECO:0000256" key="2">
    <source>
        <dbReference type="ARBA" id="ARBA00004413"/>
    </source>
</evidence>
<dbReference type="InterPro" id="IPR005821">
    <property type="entry name" value="Ion_trans_dom"/>
</dbReference>
<evidence type="ECO:0000256" key="5">
    <source>
        <dbReference type="ARBA" id="ARBA00022538"/>
    </source>
</evidence>
<organism evidence="19 20">
    <name type="scientific">Vigna unguiculata</name>
    <name type="common">Cowpea</name>
    <dbReference type="NCBI Taxonomy" id="3917"/>
    <lineage>
        <taxon>Eukaryota</taxon>
        <taxon>Viridiplantae</taxon>
        <taxon>Streptophyta</taxon>
        <taxon>Embryophyta</taxon>
        <taxon>Tracheophyta</taxon>
        <taxon>Spermatophyta</taxon>
        <taxon>Magnoliopsida</taxon>
        <taxon>eudicotyledons</taxon>
        <taxon>Gunneridae</taxon>
        <taxon>Pentapetalae</taxon>
        <taxon>rosids</taxon>
        <taxon>fabids</taxon>
        <taxon>Fabales</taxon>
        <taxon>Fabaceae</taxon>
        <taxon>Papilionoideae</taxon>
        <taxon>50 kb inversion clade</taxon>
        <taxon>NPAAA clade</taxon>
        <taxon>indigoferoid/millettioid clade</taxon>
        <taxon>Phaseoleae</taxon>
        <taxon>Vigna</taxon>
    </lineage>
</organism>
<evidence type="ECO:0000256" key="16">
    <source>
        <dbReference type="SAM" id="MobiDB-lite"/>
    </source>
</evidence>
<dbReference type="Pfam" id="PF12796">
    <property type="entry name" value="Ank_2"/>
    <property type="match status" value="2"/>
</dbReference>
<dbReference type="SMART" id="SM00100">
    <property type="entry name" value="cNMP"/>
    <property type="match status" value="1"/>
</dbReference>
<dbReference type="Gene3D" id="1.25.40.20">
    <property type="entry name" value="Ankyrin repeat-containing domain"/>
    <property type="match status" value="1"/>
</dbReference>
<dbReference type="OrthoDB" id="426293at2759"/>
<evidence type="ECO:0000256" key="9">
    <source>
        <dbReference type="ARBA" id="ARBA00022958"/>
    </source>
</evidence>
<evidence type="ECO:0000313" key="19">
    <source>
        <dbReference type="EMBL" id="QCD99415.1"/>
    </source>
</evidence>
<keyword evidence="14" id="KW-0040">ANK repeat</keyword>
<dbReference type="Pfam" id="PF00027">
    <property type="entry name" value="cNMP_binding"/>
    <property type="match status" value="1"/>
</dbReference>
<dbReference type="InterPro" id="IPR018490">
    <property type="entry name" value="cNMP-bd_dom_sf"/>
</dbReference>
<evidence type="ECO:0000256" key="12">
    <source>
        <dbReference type="ARBA" id="ARBA00023136"/>
    </source>
</evidence>
<evidence type="ECO:0000256" key="3">
    <source>
        <dbReference type="ARBA" id="ARBA00007929"/>
    </source>
</evidence>
<feature type="transmembrane region" description="Helical" evidence="15">
    <location>
        <begin position="199"/>
        <end position="225"/>
    </location>
</feature>
<feature type="repeat" description="ANK" evidence="14">
    <location>
        <begin position="657"/>
        <end position="689"/>
    </location>
</feature>
<dbReference type="Gramene" id="Vigun08g057400.1.v1.2">
    <property type="protein sequence ID" value="Vigun08g057400.1.v1.2"/>
    <property type="gene ID" value="Vigun08g057400.v1.2"/>
</dbReference>
<dbReference type="GO" id="GO:0005886">
    <property type="term" value="C:plasma membrane"/>
    <property type="evidence" value="ECO:0007669"/>
    <property type="project" value="UniProtKB-SubCell"/>
</dbReference>
<dbReference type="CDD" id="cd00038">
    <property type="entry name" value="CAP_ED"/>
    <property type="match status" value="1"/>
</dbReference>
<dbReference type="Pfam" id="PF11834">
    <property type="entry name" value="KHA"/>
    <property type="match status" value="1"/>
</dbReference>
<proteinExistence type="inferred from homology"/>
<dbReference type="PANTHER" id="PTHR45743">
    <property type="entry name" value="POTASSIUM CHANNEL AKT1"/>
    <property type="match status" value="1"/>
</dbReference>
<dbReference type="PROSITE" id="PS51490">
    <property type="entry name" value="KHA"/>
    <property type="match status" value="1"/>
</dbReference>
<feature type="transmembrane region" description="Helical" evidence="15">
    <location>
        <begin position="246"/>
        <end position="266"/>
    </location>
</feature>
<feature type="transmembrane region" description="Helical" evidence="15">
    <location>
        <begin position="278"/>
        <end position="303"/>
    </location>
</feature>
<feature type="domain" description="KHA" evidence="18">
    <location>
        <begin position="805"/>
        <end position="868"/>
    </location>
</feature>
<keyword evidence="10 15" id="KW-1133">Transmembrane helix</keyword>
<protein>
    <recommendedName>
        <fullName evidence="15">Potassium channel</fullName>
    </recommendedName>
</protein>
<feature type="repeat" description="ANK" evidence="14">
    <location>
        <begin position="560"/>
        <end position="592"/>
    </location>
</feature>
<keyword evidence="7 15" id="KW-0631">Potassium channel</keyword>
<dbReference type="GO" id="GO:0005249">
    <property type="term" value="F:voltage-gated potassium channel activity"/>
    <property type="evidence" value="ECO:0007669"/>
    <property type="project" value="UniProtKB-UniRule"/>
</dbReference>
<dbReference type="Gene3D" id="1.10.287.70">
    <property type="match status" value="1"/>
</dbReference>
<comment type="similarity">
    <text evidence="3 15">Belongs to the potassium channel family. Plant (TC 1.A.1.4) subfamily.</text>
</comment>
<evidence type="ECO:0000256" key="1">
    <source>
        <dbReference type="ARBA" id="ARBA00004141"/>
    </source>
</evidence>
<evidence type="ECO:0000256" key="11">
    <source>
        <dbReference type="ARBA" id="ARBA00023065"/>
    </source>
</evidence>
<dbReference type="InterPro" id="IPR000595">
    <property type="entry name" value="cNMP-bd_dom"/>
</dbReference>
<evidence type="ECO:0000256" key="4">
    <source>
        <dbReference type="ARBA" id="ARBA00022448"/>
    </source>
</evidence>
<evidence type="ECO:0000256" key="13">
    <source>
        <dbReference type="ARBA" id="ARBA00023303"/>
    </source>
</evidence>
<gene>
    <name evidence="19" type="ORF">DEO72_LG7g696</name>
</gene>
<accession>A0A4D6MDI2</accession>
<dbReference type="PANTHER" id="PTHR45743:SF22">
    <property type="entry name" value="POTASSIUM CHANNEL"/>
    <property type="match status" value="1"/>
</dbReference>
<name>A0A4D6MDI2_VIGUN</name>
<comment type="domain">
    <text evidence="15">The KHA domain (rich in hydrophobic and acidic residues) present in the C-terminal part is likely to be important for tetramerization.</text>
</comment>
<evidence type="ECO:0000256" key="6">
    <source>
        <dbReference type="ARBA" id="ARBA00022692"/>
    </source>
</evidence>
<dbReference type="AlphaFoldDB" id="A0A4D6MDI2"/>
<keyword evidence="4 15" id="KW-0813">Transport</keyword>
<feature type="repeat" description="ANK" evidence="14">
    <location>
        <begin position="593"/>
        <end position="625"/>
    </location>
</feature>
<dbReference type="PRINTS" id="PR01463">
    <property type="entry name" value="EAGCHANLFMLY"/>
</dbReference>
<feature type="transmembrane region" description="Helical" evidence="15">
    <location>
        <begin position="72"/>
        <end position="91"/>
    </location>
</feature>
<dbReference type="InterPro" id="IPR014710">
    <property type="entry name" value="RmlC-like_jellyroll"/>
</dbReference>
<dbReference type="GO" id="GO:0034702">
    <property type="term" value="C:monoatomic ion channel complex"/>
    <property type="evidence" value="ECO:0007669"/>
    <property type="project" value="UniProtKB-KW"/>
</dbReference>
<dbReference type="FunFam" id="2.60.120.10:FF:000074">
    <property type="entry name" value="Potassium channel KAT2"/>
    <property type="match status" value="1"/>
</dbReference>
<feature type="domain" description="Cyclic nucleotide-binding" evidence="17">
    <location>
        <begin position="382"/>
        <end position="501"/>
    </location>
</feature>
<dbReference type="PROSITE" id="PS50042">
    <property type="entry name" value="CNMP_BINDING_3"/>
    <property type="match status" value="1"/>
</dbReference>
<dbReference type="FunFam" id="1.10.287.70:FF:000123">
    <property type="entry name" value="Potassium channel KAT3"/>
    <property type="match status" value="1"/>
</dbReference>
<comment type="function">
    <text evidence="15">Potassium channel.</text>
</comment>
<dbReference type="PROSITE" id="PS50297">
    <property type="entry name" value="ANK_REP_REGION"/>
    <property type="match status" value="3"/>
</dbReference>
<dbReference type="SUPFAM" id="SSF51206">
    <property type="entry name" value="cAMP-binding domain-like"/>
    <property type="match status" value="1"/>
</dbReference>
<dbReference type="Proteomes" id="UP000501690">
    <property type="component" value="Linkage Group LG7"/>
</dbReference>
<dbReference type="PRINTS" id="PR01415">
    <property type="entry name" value="ANKYRIN"/>
</dbReference>
<feature type="region of interest" description="Disordered" evidence="16">
    <location>
        <begin position="1"/>
        <end position="26"/>
    </location>
</feature>
<evidence type="ECO:0000256" key="15">
    <source>
        <dbReference type="RuleBase" id="RU369015"/>
    </source>
</evidence>